<dbReference type="InterPro" id="IPR024079">
    <property type="entry name" value="MetalloPept_cat_dom_sf"/>
</dbReference>
<keyword evidence="5 10" id="KW-0862">Zinc</keyword>
<evidence type="ECO:0000313" key="16">
    <source>
        <dbReference type="WBParaSite" id="TCLT_0000639201-mRNA-1"/>
    </source>
</evidence>
<organism evidence="16">
    <name type="scientific">Thelazia callipaeda</name>
    <name type="common">Oriental eyeworm</name>
    <name type="synonym">Parasitic nematode</name>
    <dbReference type="NCBI Taxonomy" id="103827"/>
    <lineage>
        <taxon>Eukaryota</taxon>
        <taxon>Metazoa</taxon>
        <taxon>Ecdysozoa</taxon>
        <taxon>Nematoda</taxon>
        <taxon>Chromadorea</taxon>
        <taxon>Rhabditida</taxon>
        <taxon>Spirurina</taxon>
        <taxon>Spiruromorpha</taxon>
        <taxon>Thelazioidea</taxon>
        <taxon>Thelaziidae</taxon>
        <taxon>Thelazia</taxon>
    </lineage>
</organism>
<feature type="binding site" evidence="10">
    <location>
        <position position="177"/>
    </location>
    <ligand>
        <name>Zn(2+)</name>
        <dbReference type="ChEBI" id="CHEBI:29105"/>
        <note>catalytic</note>
    </ligand>
</feature>
<dbReference type="PROSITE" id="PS01186">
    <property type="entry name" value="EGF_2"/>
    <property type="match status" value="1"/>
</dbReference>
<keyword evidence="7" id="KW-1015">Disulfide bond</keyword>
<dbReference type="Gene3D" id="2.60.120.290">
    <property type="entry name" value="Spermadhesin, CUB domain"/>
    <property type="match status" value="1"/>
</dbReference>
<keyword evidence="2 10" id="KW-0645">Protease</keyword>
<reference evidence="14 15" key="2">
    <citation type="submission" date="2018-11" db="EMBL/GenBank/DDBJ databases">
        <authorList>
            <consortium name="Pathogen Informatics"/>
        </authorList>
    </citation>
    <scope>NUCLEOTIDE SEQUENCE [LARGE SCALE GENOMIC DNA]</scope>
</reference>
<dbReference type="SUPFAM" id="SSF49854">
    <property type="entry name" value="Spermadhesin, CUB domain"/>
    <property type="match status" value="1"/>
</dbReference>
<evidence type="ECO:0000256" key="3">
    <source>
        <dbReference type="ARBA" id="ARBA00022723"/>
    </source>
</evidence>
<evidence type="ECO:0000313" key="14">
    <source>
        <dbReference type="EMBL" id="VDN03726.1"/>
    </source>
</evidence>
<evidence type="ECO:0000256" key="5">
    <source>
        <dbReference type="ARBA" id="ARBA00022833"/>
    </source>
</evidence>
<dbReference type="Pfam" id="PF00090">
    <property type="entry name" value="TSP_1"/>
    <property type="match status" value="1"/>
</dbReference>
<evidence type="ECO:0000313" key="15">
    <source>
        <dbReference type="Proteomes" id="UP000276776"/>
    </source>
</evidence>
<evidence type="ECO:0000256" key="8">
    <source>
        <dbReference type="ARBA" id="ARBA00023180"/>
    </source>
</evidence>
<dbReference type="OrthoDB" id="291007at2759"/>
<protein>
    <recommendedName>
        <fullName evidence="11">Metalloendopeptidase</fullName>
        <ecNumber evidence="11">3.4.24.-</ecNumber>
    </recommendedName>
</protein>
<sequence length="556" mass="62332">MLISAADSTKNISISSQQPDTTSKLTPYLFEGDILLSTKQAVTLLNTLASSDAKNKKDSRRRLAQDAPFYLFRGYSHKRKKRFSSDPEAKWISFPIKYRFDESLGILQISQILEAVGIWQNITCITFENDQNANGDYLEFFEGDGCYSMIGRFGGRQGVSIGKGCERMGIIVHELGHMLGLWHEQSRPDASKHITVVKNDILPSYVGEFLERSVDEITTFNVPYDLGSIMHYGSTAFSKDQKSKTLLTKDPLYQMTIGQRESLSFYDVKLINEAYCKGHCKEKDLCKNGGYLNPSNCRTCLCPSGFGGSKCDAYDDSTKYQYLSYHFIAIPLFPTLNNVLAETRIEISFEHDFGIFCSSTCVDYVELKIGDDLANTGYRICCYDKPEEALISAKNQIVIIFRTTVGEDIGFKLQFRKTTEPARTTPVISKTTVTTAPRTTIAGSDIWSEWGQWSQCSRPCGGCGIQSRVRICQTAQCNGKSQEFSTCNLQACSIDPKCVNDKSRKRICADGRKFYLIQFIFRLAHDTACSQPICCPPFYNVNGKCQSDQPVLSLLG</sequence>
<dbReference type="FunFam" id="3.40.390.10:FF:000028">
    <property type="entry name" value="Zinc metalloproteinase"/>
    <property type="match status" value="1"/>
</dbReference>
<dbReference type="GO" id="GO:0006508">
    <property type="term" value="P:proteolysis"/>
    <property type="evidence" value="ECO:0007669"/>
    <property type="project" value="UniProtKB-KW"/>
</dbReference>
<keyword evidence="4 10" id="KW-0378">Hydrolase</keyword>
<evidence type="ECO:0000256" key="7">
    <source>
        <dbReference type="ARBA" id="ARBA00023157"/>
    </source>
</evidence>
<evidence type="ECO:0000256" key="9">
    <source>
        <dbReference type="PROSITE-ProRule" id="PRU00059"/>
    </source>
</evidence>
<dbReference type="InterPro" id="IPR000859">
    <property type="entry name" value="CUB_dom"/>
</dbReference>
<keyword evidence="6 10" id="KW-0482">Metalloprotease</keyword>
<keyword evidence="1" id="KW-0245">EGF-like domain</keyword>
<accession>A0A0N5D0Q5</accession>
<dbReference type="PROSITE" id="PS00022">
    <property type="entry name" value="EGF_1"/>
    <property type="match status" value="1"/>
</dbReference>
<dbReference type="AlphaFoldDB" id="A0A0N5D0Q5"/>
<proteinExistence type="predicted"/>
<evidence type="ECO:0000256" key="1">
    <source>
        <dbReference type="ARBA" id="ARBA00022536"/>
    </source>
</evidence>
<reference evidence="16" key="1">
    <citation type="submission" date="2017-02" db="UniProtKB">
        <authorList>
            <consortium name="WormBaseParasite"/>
        </authorList>
    </citation>
    <scope>IDENTIFICATION</scope>
</reference>
<dbReference type="OMA" id="INEAYCK"/>
<dbReference type="PROSITE" id="PS50092">
    <property type="entry name" value="TSP1"/>
    <property type="match status" value="1"/>
</dbReference>
<keyword evidence="15" id="KW-1185">Reference proteome</keyword>
<evidence type="ECO:0000259" key="13">
    <source>
        <dbReference type="PROSITE" id="PS51864"/>
    </source>
</evidence>
<feature type="binding site" evidence="10">
    <location>
        <position position="183"/>
    </location>
    <ligand>
        <name>Zn(2+)</name>
        <dbReference type="ChEBI" id="CHEBI:29105"/>
        <note>catalytic</note>
    </ligand>
</feature>
<dbReference type="PROSITE" id="PS51864">
    <property type="entry name" value="ASTACIN"/>
    <property type="match status" value="1"/>
</dbReference>
<feature type="domain" description="CUB" evidence="12">
    <location>
        <begin position="276"/>
        <end position="418"/>
    </location>
</feature>
<dbReference type="InterPro" id="IPR036383">
    <property type="entry name" value="TSP1_rpt_sf"/>
</dbReference>
<dbReference type="InterPro" id="IPR035914">
    <property type="entry name" value="Sperma_CUB_dom_sf"/>
</dbReference>
<evidence type="ECO:0000256" key="4">
    <source>
        <dbReference type="ARBA" id="ARBA00022801"/>
    </source>
</evidence>
<dbReference type="GO" id="GO:0008270">
    <property type="term" value="F:zinc ion binding"/>
    <property type="evidence" value="ECO:0007669"/>
    <property type="project" value="UniProtKB-UniRule"/>
</dbReference>
<evidence type="ECO:0000256" key="2">
    <source>
        <dbReference type="ARBA" id="ARBA00022670"/>
    </source>
</evidence>
<dbReference type="InterPro" id="IPR034035">
    <property type="entry name" value="Astacin-like_dom"/>
</dbReference>
<dbReference type="InterPro" id="IPR001506">
    <property type="entry name" value="Peptidase_M12A"/>
</dbReference>
<dbReference type="SMART" id="SM00235">
    <property type="entry name" value="ZnMc"/>
    <property type="match status" value="1"/>
</dbReference>
<dbReference type="EMBL" id="UYYF01004410">
    <property type="protein sequence ID" value="VDN03726.1"/>
    <property type="molecule type" value="Genomic_DNA"/>
</dbReference>
<evidence type="ECO:0000256" key="6">
    <source>
        <dbReference type="ARBA" id="ARBA00023049"/>
    </source>
</evidence>
<dbReference type="SUPFAM" id="SSF55486">
    <property type="entry name" value="Metalloproteases ('zincins'), catalytic domain"/>
    <property type="match status" value="1"/>
</dbReference>
<dbReference type="SUPFAM" id="SSF82895">
    <property type="entry name" value="TSP-1 type 1 repeat"/>
    <property type="match status" value="1"/>
</dbReference>
<dbReference type="Proteomes" id="UP000276776">
    <property type="component" value="Unassembled WGS sequence"/>
</dbReference>
<dbReference type="PANTHER" id="PTHR10127">
    <property type="entry name" value="DISCOIDIN, CUB, EGF, LAMININ , AND ZINC METALLOPROTEASE DOMAIN CONTAINING"/>
    <property type="match status" value="1"/>
</dbReference>
<dbReference type="WBParaSite" id="TCLT_0000639201-mRNA-1">
    <property type="protein sequence ID" value="TCLT_0000639201-mRNA-1"/>
    <property type="gene ID" value="TCLT_0000639201"/>
</dbReference>
<evidence type="ECO:0000256" key="11">
    <source>
        <dbReference type="RuleBase" id="RU361183"/>
    </source>
</evidence>
<dbReference type="EC" id="3.4.24.-" evidence="11"/>
<evidence type="ECO:0000256" key="10">
    <source>
        <dbReference type="PROSITE-ProRule" id="PRU01211"/>
    </source>
</evidence>
<dbReference type="GO" id="GO:0004222">
    <property type="term" value="F:metalloendopeptidase activity"/>
    <property type="evidence" value="ECO:0007669"/>
    <property type="project" value="UniProtKB-UniRule"/>
</dbReference>
<keyword evidence="3 10" id="KW-0479">Metal-binding</keyword>
<dbReference type="CDD" id="cd04280">
    <property type="entry name" value="ZnMc_astacin_like"/>
    <property type="match status" value="1"/>
</dbReference>
<evidence type="ECO:0000259" key="12">
    <source>
        <dbReference type="PROSITE" id="PS01180"/>
    </source>
</evidence>
<dbReference type="STRING" id="103827.A0A0N5D0Q5"/>
<dbReference type="InterPro" id="IPR000884">
    <property type="entry name" value="TSP1_rpt"/>
</dbReference>
<comment type="caution">
    <text evidence="9">Lacks conserved residue(s) required for the propagation of feature annotation.</text>
</comment>
<dbReference type="InterPro" id="IPR006026">
    <property type="entry name" value="Peptidase_Metallo"/>
</dbReference>
<dbReference type="PRINTS" id="PR00480">
    <property type="entry name" value="ASTACIN"/>
</dbReference>
<dbReference type="PROSITE" id="PS01180">
    <property type="entry name" value="CUB"/>
    <property type="match status" value="1"/>
</dbReference>
<feature type="active site" evidence="10">
    <location>
        <position position="174"/>
    </location>
</feature>
<feature type="binding site" evidence="10">
    <location>
        <position position="173"/>
    </location>
    <ligand>
        <name>Zn(2+)</name>
        <dbReference type="ChEBI" id="CHEBI:29105"/>
        <note>catalytic</note>
    </ligand>
</feature>
<dbReference type="Gene3D" id="3.40.390.10">
    <property type="entry name" value="Collagenase (Catalytic Domain)"/>
    <property type="match status" value="1"/>
</dbReference>
<feature type="domain" description="Peptidase M12A" evidence="13">
    <location>
        <begin position="82"/>
        <end position="277"/>
    </location>
</feature>
<gene>
    <name evidence="14" type="ORF">TCLT_LOCUS6381</name>
</gene>
<dbReference type="InterPro" id="IPR000742">
    <property type="entry name" value="EGF"/>
</dbReference>
<dbReference type="SMART" id="SM00209">
    <property type="entry name" value="TSP1"/>
    <property type="match status" value="1"/>
</dbReference>
<name>A0A0N5D0Q5_THECL</name>
<keyword evidence="8" id="KW-0325">Glycoprotein</keyword>
<dbReference type="GO" id="GO:0018996">
    <property type="term" value="P:molting cycle, collagen and cuticulin-based cuticle"/>
    <property type="evidence" value="ECO:0007669"/>
    <property type="project" value="UniProtKB-ARBA"/>
</dbReference>
<dbReference type="Pfam" id="PF01400">
    <property type="entry name" value="Astacin"/>
    <property type="match status" value="1"/>
</dbReference>
<dbReference type="Gene3D" id="2.20.100.10">
    <property type="entry name" value="Thrombospondin type-1 (TSP1) repeat"/>
    <property type="match status" value="1"/>
</dbReference>
<comment type="cofactor">
    <cofactor evidence="10 11">
        <name>Zn(2+)</name>
        <dbReference type="ChEBI" id="CHEBI:29105"/>
    </cofactor>
    <text evidence="10 11">Binds 1 zinc ion per subunit.</text>
</comment>
<dbReference type="PANTHER" id="PTHR10127:SF849">
    <property type="entry name" value="ZINC METALLOPROTEINASE NAS-36"/>
    <property type="match status" value="1"/>
</dbReference>